<dbReference type="PANTHER" id="PTHR32063:SF0">
    <property type="entry name" value="SWARMING MOTILITY PROTEIN SWRC"/>
    <property type="match status" value="1"/>
</dbReference>
<dbReference type="Gene3D" id="1.20.1640.10">
    <property type="entry name" value="Multidrug efflux transporter AcrB transmembrane domain"/>
    <property type="match status" value="2"/>
</dbReference>
<protein>
    <submittedName>
        <fullName evidence="3">Hydrophobic/amphiphilic exporter-1, HAE1 family</fullName>
    </submittedName>
</protein>
<organism evidence="3 4">
    <name type="scientific">Micromonospora yangpuensis</name>
    <dbReference type="NCBI Taxonomy" id="683228"/>
    <lineage>
        <taxon>Bacteria</taxon>
        <taxon>Bacillati</taxon>
        <taxon>Actinomycetota</taxon>
        <taxon>Actinomycetes</taxon>
        <taxon>Micromonosporales</taxon>
        <taxon>Micromonosporaceae</taxon>
        <taxon>Micromonospora</taxon>
    </lineage>
</organism>
<accession>A0A1C6V733</accession>
<feature type="transmembrane region" description="Helical" evidence="2">
    <location>
        <begin position="980"/>
        <end position="1005"/>
    </location>
</feature>
<dbReference type="Gene3D" id="3.30.70.1440">
    <property type="entry name" value="Multidrug efflux transporter AcrB pore domain"/>
    <property type="match status" value="1"/>
</dbReference>
<feature type="region of interest" description="Disordered" evidence="1">
    <location>
        <begin position="1021"/>
        <end position="1137"/>
    </location>
</feature>
<dbReference type="AlphaFoldDB" id="A0A1C6V733"/>
<dbReference type="Proteomes" id="UP000198937">
    <property type="component" value="Unassembled WGS sequence"/>
</dbReference>
<name>A0A1C6V733_9ACTN</name>
<keyword evidence="2" id="KW-1133">Transmembrane helix</keyword>
<evidence type="ECO:0000256" key="1">
    <source>
        <dbReference type="SAM" id="MobiDB-lite"/>
    </source>
</evidence>
<dbReference type="PRINTS" id="PR00702">
    <property type="entry name" value="ACRIFLAVINRP"/>
</dbReference>
<dbReference type="OrthoDB" id="3306666at2"/>
<feature type="transmembrane region" description="Helical" evidence="2">
    <location>
        <begin position="875"/>
        <end position="895"/>
    </location>
</feature>
<dbReference type="Pfam" id="PF00873">
    <property type="entry name" value="ACR_tran"/>
    <property type="match status" value="1"/>
</dbReference>
<feature type="transmembrane region" description="Helical" evidence="2">
    <location>
        <begin position="849"/>
        <end position="868"/>
    </location>
</feature>
<keyword evidence="4" id="KW-1185">Reference proteome</keyword>
<evidence type="ECO:0000313" key="3">
    <source>
        <dbReference type="EMBL" id="SCL62162.1"/>
    </source>
</evidence>
<dbReference type="InterPro" id="IPR027463">
    <property type="entry name" value="AcrB_DN_DC_subdom"/>
</dbReference>
<dbReference type="GO" id="GO:0042910">
    <property type="term" value="F:xenobiotic transmembrane transporter activity"/>
    <property type="evidence" value="ECO:0007669"/>
    <property type="project" value="TreeGrafter"/>
</dbReference>
<feature type="transmembrane region" description="Helical" evidence="2">
    <location>
        <begin position="361"/>
        <end position="378"/>
    </location>
</feature>
<keyword evidence="2" id="KW-0472">Membrane</keyword>
<feature type="compositionally biased region" description="Gly residues" evidence="1">
    <location>
        <begin position="1056"/>
        <end position="1067"/>
    </location>
</feature>
<feature type="transmembrane region" description="Helical" evidence="2">
    <location>
        <begin position="901"/>
        <end position="926"/>
    </location>
</feature>
<feature type="transmembrane region" description="Helical" evidence="2">
    <location>
        <begin position="947"/>
        <end position="968"/>
    </location>
</feature>
<proteinExistence type="predicted"/>
<reference evidence="4" key="1">
    <citation type="submission" date="2016-06" db="EMBL/GenBank/DDBJ databases">
        <authorList>
            <person name="Varghese N."/>
            <person name="Submissions Spin"/>
        </authorList>
    </citation>
    <scope>NUCLEOTIDE SEQUENCE [LARGE SCALE GENOMIC DNA]</scope>
    <source>
        <strain evidence="4">DSM 45577</strain>
    </source>
</reference>
<dbReference type="Gene3D" id="3.30.70.1320">
    <property type="entry name" value="Multidrug efflux transporter AcrB pore domain like"/>
    <property type="match status" value="1"/>
</dbReference>
<evidence type="ECO:0000256" key="2">
    <source>
        <dbReference type="SAM" id="Phobius"/>
    </source>
</evidence>
<dbReference type="InterPro" id="IPR001036">
    <property type="entry name" value="Acrflvin-R"/>
</dbReference>
<evidence type="ECO:0000313" key="4">
    <source>
        <dbReference type="Proteomes" id="UP000198937"/>
    </source>
</evidence>
<dbReference type="SUPFAM" id="SSF82693">
    <property type="entry name" value="Multidrug efflux transporter AcrB pore domain, PN1, PN2, PC1 and PC2 subdomains"/>
    <property type="match status" value="3"/>
</dbReference>
<feature type="transmembrane region" description="Helical" evidence="2">
    <location>
        <begin position="336"/>
        <end position="354"/>
    </location>
</feature>
<feature type="compositionally biased region" description="Gly residues" evidence="1">
    <location>
        <begin position="1075"/>
        <end position="1092"/>
    </location>
</feature>
<dbReference type="SUPFAM" id="SSF82714">
    <property type="entry name" value="Multidrug efflux transporter AcrB TolC docking domain, DN and DC subdomains"/>
    <property type="match status" value="2"/>
</dbReference>
<dbReference type="Gene3D" id="3.30.70.1430">
    <property type="entry name" value="Multidrug efflux transporter AcrB pore domain"/>
    <property type="match status" value="2"/>
</dbReference>
<dbReference type="Gene3D" id="3.30.2090.10">
    <property type="entry name" value="Multidrug efflux transporter AcrB TolC docking domain, DN and DC subdomains"/>
    <property type="match status" value="2"/>
</dbReference>
<feature type="transmembrane region" description="Helical" evidence="2">
    <location>
        <begin position="461"/>
        <end position="488"/>
    </location>
</feature>
<feature type="transmembrane region" description="Helical" evidence="2">
    <location>
        <begin position="429"/>
        <end position="455"/>
    </location>
</feature>
<dbReference type="GO" id="GO:0005886">
    <property type="term" value="C:plasma membrane"/>
    <property type="evidence" value="ECO:0007669"/>
    <property type="project" value="TreeGrafter"/>
</dbReference>
<dbReference type="RefSeq" id="WP_091443035.1">
    <property type="nucleotide sequence ID" value="NZ_BMMJ01000010.1"/>
</dbReference>
<dbReference type="STRING" id="683228.GA0070617_4858"/>
<dbReference type="PANTHER" id="PTHR32063">
    <property type="match status" value="1"/>
</dbReference>
<dbReference type="SUPFAM" id="SSF82866">
    <property type="entry name" value="Multidrug efflux transporter AcrB transmembrane domain"/>
    <property type="match status" value="2"/>
</dbReference>
<sequence length="1137" mass="116806">MSLLARFSLANRGLVALIAVVTTAFGLFAVPSLKQQLLPSLEFPAAFIVAGYPGAGPEIVESQVTEPIENSLQGIAGLEEITSTSREGLTTVQVTFAFGTDLDDVVNKMQTALSRIDAQLPADVDPQVIAGSTDDLPAMVIAAATGSDERALAGRLRDTVVPELESIDGVRTVEVTGDRDDVVVITPDPAKLAKAKLAPTAIGTALKTNGVAVPAGAVSDGARSLTVQVGAPITTLDELRGIALVPSDSKAAPVKLGDVATVEQQLAPPTAITRTNGQDSLGIAVTAAPDGNAVAISHEIRDRLTELETAAGADLTVIFDQAPFVEKSIETLSTEGLLGLVMAVIVILVFLLSIRSTVVTAVSIPLSVLVALLALWIGDYSLNLLTLGALTIAVGRVVDDSIVVLENIKRHLEYGEEKREAILGAVREVAGAVTASTLTTVAVFAPVALVGGFVGQLFAPFAITVTVALLASLLVSLTVIPVLAYWFLKPPAVSDEQARRAAEARELRNPLQRAYLPVIDFATRTRRTRWITVGVGLVVLAGTFGLSRQLETNFLDDSGQDTLNITQQLPAGTGLAGTDQAARQVEAVLARTDGVESYQVTAGGGDNPFAGGGGNETASYSVALDGETDAAELREKLRRELDGLGDGVGEITFGGGQGGAVANEIRVIVQAPDPEVLARAAEEARRVMAETPEVADVSTSLAERVPRVEVVVDRIAAARAGLTEAAVGQLVAQVYRGTPLGQVSVDGAQRVVVLAGTGKPPLTVEELRALRVGPVTLDDIAEIRQSEGPQQITRIDGDRSVSVTGTATGSNLGATSQELRDRLDGLDVPGATFTLGGVSADQEEAFADLGLAVLAAIAIVFLIMVATFRSLVQALILLISVPFAAIGAIGLLLVTGTPLGVPALIGVLMLVGIVVTNAIVLLDLINQYREQGMGIREAVVEGGRRRLRPILMTAVATIFALLPMAFGLTGEGGFISRPLAIVVIGGLLSSTLLTLVLVPTLYAMAEHTKESWRVRRAGAAAAGADPDGSAGATPREPVTVGADAGRSTGRDSTGPAAGGTAGKGTAGGTTAAKGTAGGTTAGGTTAAGGTAGGATAEREADAPVTRPAPSGALVDGTDQFEVLRLPKSRRSPLPPAE</sequence>
<gene>
    <name evidence="3" type="ORF">GA0070617_4858</name>
</gene>
<dbReference type="EMBL" id="FMIA01000002">
    <property type="protein sequence ID" value="SCL62162.1"/>
    <property type="molecule type" value="Genomic_DNA"/>
</dbReference>
<keyword evidence="2" id="KW-0812">Transmembrane</keyword>
<feature type="compositionally biased region" description="Low complexity" evidence="1">
    <location>
        <begin position="1021"/>
        <end position="1032"/>
    </location>
</feature>